<feature type="domain" description="Tymovirus coat protein" evidence="9">
    <location>
        <begin position="30"/>
        <end position="185"/>
    </location>
</feature>
<dbReference type="OrthoDB" id="15633at10239"/>
<dbReference type="RefSeq" id="YP_001285473.1">
    <property type="nucleotide sequence ID" value="NC_009532.1"/>
</dbReference>
<dbReference type="KEGG" id="vg:5219919"/>
<sequence>MTSDRIVAPQLALNTKSSTLPLEPGVTPPTISYPFQIQVAALGTKPYSDAISIASNATVASYTSLYRHAILHSLKATIHPTARAPAYPCDVSIAWVPANSSATPAQVLSVYGGQMFCIGGAINSTQPIDFPCNLTQVNPTIKDSVTFTDTPKLIVNSTVGASPPTVPTCHLTITGIVTLHSPLLQASA</sequence>
<keyword evidence="3 10" id="KW-0167">Capsid protein</keyword>
<comment type="similarity">
    <text evidence="8">Belongs to the tymoviruses capsid protein family.</text>
</comment>
<comment type="subcellular location">
    <subcellularLocation>
        <location evidence="1">Virion</location>
    </subcellularLocation>
</comment>
<evidence type="ECO:0000313" key="10">
    <source>
        <dbReference type="EMBL" id="ABQ45360.1"/>
    </source>
</evidence>
<evidence type="ECO:0000256" key="1">
    <source>
        <dbReference type="ARBA" id="ARBA00004328"/>
    </source>
</evidence>
<evidence type="ECO:0000256" key="4">
    <source>
        <dbReference type="ARBA" id="ARBA00022844"/>
    </source>
</evidence>
<dbReference type="InterPro" id="IPR000574">
    <property type="entry name" value="Tymo_coat"/>
</dbReference>
<evidence type="ECO:0000313" key="11">
    <source>
        <dbReference type="Proteomes" id="UP000202766"/>
    </source>
</evidence>
<evidence type="ECO:0000256" key="7">
    <source>
        <dbReference type="ARBA" id="ARBA00032595"/>
    </source>
</evidence>
<keyword evidence="4" id="KW-0946">Virion</keyword>
<evidence type="ECO:0000256" key="6">
    <source>
        <dbReference type="ARBA" id="ARBA00031336"/>
    </source>
</evidence>
<dbReference type="GO" id="GO:0005198">
    <property type="term" value="F:structural molecule activity"/>
    <property type="evidence" value="ECO:0007669"/>
    <property type="project" value="InterPro"/>
</dbReference>
<evidence type="ECO:0000256" key="3">
    <source>
        <dbReference type="ARBA" id="ARBA00022561"/>
    </source>
</evidence>
<dbReference type="Gene3D" id="2.60.120.20">
    <property type="match status" value="1"/>
</dbReference>
<dbReference type="GO" id="GO:0039617">
    <property type="term" value="C:T=3 icosahedral viral capsid"/>
    <property type="evidence" value="ECO:0007669"/>
    <property type="project" value="UniProtKB-KW"/>
</dbReference>
<dbReference type="Pfam" id="PF00983">
    <property type="entry name" value="Tymo_coat"/>
    <property type="match status" value="1"/>
</dbReference>
<dbReference type="GeneID" id="5219919"/>
<dbReference type="Proteomes" id="UP000202766">
    <property type="component" value="Segment"/>
</dbReference>
<keyword evidence="5" id="KW-1142">T=3 icosahedral capsid protein</keyword>
<evidence type="ECO:0000256" key="2">
    <source>
        <dbReference type="ARBA" id="ARBA00018091"/>
    </source>
</evidence>
<reference evidence="10 11" key="1">
    <citation type="journal article" date="2008" name="Virus Genes">
        <title>Complete nucleotide sequence and experimental host range of Okra mosaic virus.</title>
        <authorList>
            <person name="Stephan D."/>
            <person name="Siddiqua M."/>
            <person name="Ta Hoang A."/>
            <person name="Engelmann J."/>
            <person name="Winter S."/>
            <person name="Maiss E."/>
        </authorList>
    </citation>
    <scope>NUCLEOTIDE SEQUENCE [LARGE SCALE GENOMIC DNA]</scope>
    <source>
        <strain evidence="10">PV-0264</strain>
    </source>
</reference>
<accession>A5JPL4</accession>
<organism evidence="10 11">
    <name type="scientific">Okra mosaic virus</name>
    <dbReference type="NCBI Taxonomy" id="70822"/>
    <lineage>
        <taxon>Viruses</taxon>
        <taxon>Riboviria</taxon>
        <taxon>Orthornavirae</taxon>
        <taxon>Kitrinoviricota</taxon>
        <taxon>Alsuviricetes</taxon>
        <taxon>Tymovirales</taxon>
        <taxon>Tymoviridae</taxon>
        <taxon>Tymovirus</taxon>
        <taxon>Tymovirus abelmoschi</taxon>
    </lineage>
</organism>
<keyword evidence="11" id="KW-1185">Reference proteome</keyword>
<evidence type="ECO:0000256" key="5">
    <source>
        <dbReference type="ARBA" id="ARBA00023060"/>
    </source>
</evidence>
<proteinExistence type="inferred from homology"/>
<protein>
    <recommendedName>
        <fullName evidence="2">Capsid protein</fullName>
    </recommendedName>
    <alternativeName>
        <fullName evidence="6">Coat protein</fullName>
    </alternativeName>
    <alternativeName>
        <fullName evidence="7">Virion protein</fullName>
    </alternativeName>
</protein>
<dbReference type="EMBL" id="EF554577">
    <property type="protein sequence ID" value="ABQ45360.1"/>
    <property type="molecule type" value="Genomic_RNA"/>
</dbReference>
<dbReference type="SUPFAM" id="SSF88633">
    <property type="entry name" value="Positive stranded ssRNA viruses"/>
    <property type="match status" value="1"/>
</dbReference>
<dbReference type="InterPro" id="IPR029053">
    <property type="entry name" value="Viral_coat"/>
</dbReference>
<evidence type="ECO:0000259" key="9">
    <source>
        <dbReference type="Pfam" id="PF00983"/>
    </source>
</evidence>
<name>A5JPL4_9VIRU</name>
<evidence type="ECO:0000256" key="8">
    <source>
        <dbReference type="ARBA" id="ARBA00046323"/>
    </source>
</evidence>
<gene>
    <name evidence="10" type="primary">CP</name>
</gene>